<dbReference type="EMBL" id="VSWC01000001">
    <property type="protein sequence ID" value="KAA1119305.1"/>
    <property type="molecule type" value="Genomic_DNA"/>
</dbReference>
<feature type="domain" description="Small ribosomal subunit protein uS17 N-terminal" evidence="1">
    <location>
        <begin position="9"/>
        <end position="49"/>
    </location>
</feature>
<protein>
    <recommendedName>
        <fullName evidence="1">Small ribosomal subunit protein uS17 N-terminal domain-containing protein</fullName>
    </recommendedName>
</protein>
<dbReference type="Pfam" id="PF16205">
    <property type="entry name" value="Ribosomal_S17_N"/>
    <property type="match status" value="1"/>
</dbReference>
<reference evidence="2 3" key="1">
    <citation type="submission" date="2019-05" db="EMBL/GenBank/DDBJ databases">
        <title>Emergence of the Ug99 lineage of the wheat stem rust pathogen through somatic hybridization.</title>
        <authorList>
            <person name="Li F."/>
            <person name="Upadhyaya N.M."/>
            <person name="Sperschneider J."/>
            <person name="Matny O."/>
            <person name="Nguyen-Phuc H."/>
            <person name="Mago R."/>
            <person name="Raley C."/>
            <person name="Miller M.E."/>
            <person name="Silverstein K.A.T."/>
            <person name="Henningsen E."/>
            <person name="Hirsch C.D."/>
            <person name="Visser B."/>
            <person name="Pretorius Z.A."/>
            <person name="Steffenson B.J."/>
            <person name="Schwessinger B."/>
            <person name="Dodds P.N."/>
            <person name="Figueroa M."/>
        </authorList>
    </citation>
    <scope>NUCLEOTIDE SEQUENCE [LARGE SCALE GENOMIC DNA]</scope>
    <source>
        <strain evidence="2">21-0</strain>
    </source>
</reference>
<evidence type="ECO:0000313" key="2">
    <source>
        <dbReference type="EMBL" id="KAA1119305.1"/>
    </source>
</evidence>
<name>A0A5B0R2T3_PUCGR</name>
<dbReference type="AlphaFoldDB" id="A0A5B0R2T3"/>
<dbReference type="Proteomes" id="UP000324748">
    <property type="component" value="Unassembled WGS sequence"/>
</dbReference>
<dbReference type="InterPro" id="IPR032440">
    <property type="entry name" value="Ribosomal_uS17_N"/>
</dbReference>
<evidence type="ECO:0000259" key="1">
    <source>
        <dbReference type="Pfam" id="PF16205"/>
    </source>
</evidence>
<dbReference type="OrthoDB" id="10254436at2759"/>
<gene>
    <name evidence="2" type="ORF">PGT21_021618</name>
</gene>
<comment type="caution">
    <text evidence="2">The sequence shown here is derived from an EMBL/GenBank/DDBJ whole genome shotgun (WGS) entry which is preliminary data.</text>
</comment>
<accession>A0A5B0R2T3</accession>
<evidence type="ECO:0000313" key="3">
    <source>
        <dbReference type="Proteomes" id="UP000324748"/>
    </source>
</evidence>
<sequence length="98" mass="11313">MATTISAEQTEKAFQKQPIFQNSKIKSAGKKVASKDRRWYKDVGLGFKVSEIQQLSTESNRCISIMETRIPQKLRMNHTSRLLKPAGREIYTRCLYDC</sequence>
<organism evidence="2 3">
    <name type="scientific">Puccinia graminis f. sp. tritici</name>
    <dbReference type="NCBI Taxonomy" id="56615"/>
    <lineage>
        <taxon>Eukaryota</taxon>
        <taxon>Fungi</taxon>
        <taxon>Dikarya</taxon>
        <taxon>Basidiomycota</taxon>
        <taxon>Pucciniomycotina</taxon>
        <taxon>Pucciniomycetes</taxon>
        <taxon>Pucciniales</taxon>
        <taxon>Pucciniaceae</taxon>
        <taxon>Puccinia</taxon>
    </lineage>
</organism>
<keyword evidence="3" id="KW-1185">Reference proteome</keyword>
<proteinExistence type="predicted"/>
<dbReference type="Gene3D" id="2.40.50.1000">
    <property type="match status" value="1"/>
</dbReference>